<comment type="caution">
    <text evidence="2">The sequence shown here is derived from an EMBL/GenBank/DDBJ whole genome shotgun (WGS) entry which is preliminary data.</text>
</comment>
<dbReference type="AlphaFoldDB" id="A0A8S1VKS2"/>
<dbReference type="PANTHER" id="PTHR19920:SF0">
    <property type="entry name" value="CYTOSOLIC IRON-SULFUR PROTEIN ASSEMBLY PROTEIN CIAO1-RELATED"/>
    <property type="match status" value="1"/>
</dbReference>
<protein>
    <submittedName>
        <fullName evidence="2">Uncharacterized protein</fullName>
    </submittedName>
</protein>
<evidence type="ECO:0000313" key="2">
    <source>
        <dbReference type="EMBL" id="CAD8177447.1"/>
    </source>
</evidence>
<sequence length="345" mass="40461">MSIVYKQLQTIYSKKWRIDCQVISIDQNNLIVALGSNRIIHLFQYYKSKLKEVQTLLGHIDDITTLAFTQKRSQLISGSKDKQIIVWSLQLLKQPRIIQKLREHSEQINSLLLNRKEELIISSCNKIVFWKQLLNESGNQQQWVCVYQYASEKQIFGLSLNEDEDQVVGCCEDQTIIVMKQENQNYWTIKQKIIIDEWGYRICFVGKNTFVFQPILEYDLVCLGAKFLHIYSYNQLQNKFLKSGQIQVKGDCQACFQYFPTVYNSRKRMLIHKNGCHLNLIRVQEKTTQIKEEDLELYFKLVEIMNFGNSEGFGNIIGTLSNDGEILIIWDQNAKEITINMIIME</sequence>
<dbReference type="SMART" id="SM00320">
    <property type="entry name" value="WD40"/>
    <property type="match status" value="3"/>
</dbReference>
<dbReference type="Proteomes" id="UP000683925">
    <property type="component" value="Unassembled WGS sequence"/>
</dbReference>
<dbReference type="InterPro" id="IPR001680">
    <property type="entry name" value="WD40_rpt"/>
</dbReference>
<accession>A0A8S1VKS2</accession>
<evidence type="ECO:0000313" key="3">
    <source>
        <dbReference type="Proteomes" id="UP000683925"/>
    </source>
</evidence>
<keyword evidence="3" id="KW-1185">Reference proteome</keyword>
<dbReference type="PROSITE" id="PS50294">
    <property type="entry name" value="WD_REPEATS_REGION"/>
    <property type="match status" value="1"/>
</dbReference>
<name>A0A8S1VKS2_PAROT</name>
<gene>
    <name evidence="2" type="ORF">POCTA_138.1.T0690033</name>
</gene>
<keyword evidence="1" id="KW-0853">WD repeat</keyword>
<dbReference type="GO" id="GO:0016226">
    <property type="term" value="P:iron-sulfur cluster assembly"/>
    <property type="evidence" value="ECO:0007669"/>
    <property type="project" value="TreeGrafter"/>
</dbReference>
<dbReference type="Pfam" id="PF00400">
    <property type="entry name" value="WD40"/>
    <property type="match status" value="1"/>
</dbReference>
<feature type="repeat" description="WD" evidence="1">
    <location>
        <begin position="56"/>
        <end position="90"/>
    </location>
</feature>
<proteinExistence type="predicted"/>
<dbReference type="OMA" id="MLIHKNG"/>
<dbReference type="PROSITE" id="PS50082">
    <property type="entry name" value="WD_REPEATS_2"/>
    <property type="match status" value="1"/>
</dbReference>
<dbReference type="PANTHER" id="PTHR19920">
    <property type="entry name" value="WD40 PROTEIN CIAO1"/>
    <property type="match status" value="1"/>
</dbReference>
<evidence type="ECO:0000256" key="1">
    <source>
        <dbReference type="PROSITE-ProRule" id="PRU00221"/>
    </source>
</evidence>
<dbReference type="GO" id="GO:0097361">
    <property type="term" value="C:cytosolic [4Fe-4S] assembly targeting complex"/>
    <property type="evidence" value="ECO:0007669"/>
    <property type="project" value="TreeGrafter"/>
</dbReference>
<reference evidence="2" key="1">
    <citation type="submission" date="2021-01" db="EMBL/GenBank/DDBJ databases">
        <authorList>
            <consortium name="Genoscope - CEA"/>
            <person name="William W."/>
        </authorList>
    </citation>
    <scope>NUCLEOTIDE SEQUENCE</scope>
</reference>
<organism evidence="2 3">
    <name type="scientific">Paramecium octaurelia</name>
    <dbReference type="NCBI Taxonomy" id="43137"/>
    <lineage>
        <taxon>Eukaryota</taxon>
        <taxon>Sar</taxon>
        <taxon>Alveolata</taxon>
        <taxon>Ciliophora</taxon>
        <taxon>Intramacronucleata</taxon>
        <taxon>Oligohymenophorea</taxon>
        <taxon>Peniculida</taxon>
        <taxon>Parameciidae</taxon>
        <taxon>Paramecium</taxon>
    </lineage>
</organism>
<dbReference type="EMBL" id="CAJJDP010000068">
    <property type="protein sequence ID" value="CAD8177447.1"/>
    <property type="molecule type" value="Genomic_DNA"/>
</dbReference>
<dbReference type="OrthoDB" id="189968at2759"/>